<dbReference type="Gene3D" id="1.10.472.170">
    <property type="match status" value="1"/>
</dbReference>
<feature type="compositionally biased region" description="Acidic residues" evidence="10">
    <location>
        <begin position="785"/>
        <end position="797"/>
    </location>
</feature>
<feature type="compositionally biased region" description="Gly residues" evidence="10">
    <location>
        <begin position="771"/>
        <end position="784"/>
    </location>
</feature>
<dbReference type="InterPro" id="IPR036915">
    <property type="entry name" value="Cyclin-like_sf"/>
</dbReference>
<evidence type="ECO:0000313" key="13">
    <source>
        <dbReference type="Proteomes" id="UP000222788"/>
    </source>
</evidence>
<dbReference type="GO" id="GO:0005634">
    <property type="term" value="C:nucleus"/>
    <property type="evidence" value="ECO:0007669"/>
    <property type="project" value="UniProtKB-SubCell"/>
</dbReference>
<accession>A0A2C5X1N4</accession>
<dbReference type="EMBL" id="APWK03000083">
    <property type="protein sequence ID" value="PHH51880.1"/>
    <property type="molecule type" value="Genomic_DNA"/>
</dbReference>
<dbReference type="GO" id="GO:0097550">
    <property type="term" value="C:transcription preinitiation complex"/>
    <property type="evidence" value="ECO:0007669"/>
    <property type="project" value="TreeGrafter"/>
</dbReference>
<evidence type="ECO:0000256" key="8">
    <source>
        <dbReference type="ARBA" id="ARBA00023163"/>
    </source>
</evidence>
<dbReference type="GO" id="GO:0001006">
    <property type="term" value="F:RNA polymerase III type 3 promoter sequence-specific DNA binding"/>
    <property type="evidence" value="ECO:0007669"/>
    <property type="project" value="TreeGrafter"/>
</dbReference>
<dbReference type="GO" id="GO:0008270">
    <property type="term" value="F:zinc ion binding"/>
    <property type="evidence" value="ECO:0007669"/>
    <property type="project" value="UniProtKB-KW"/>
</dbReference>
<keyword evidence="7" id="KW-0010">Activator</keyword>
<protein>
    <submittedName>
        <fullName evidence="12">Transcription factor IIIB 60 kDa subunit</fullName>
    </submittedName>
</protein>
<keyword evidence="4" id="KW-0863">Zinc-finger</keyword>
<dbReference type="OrthoDB" id="511529at2759"/>
<evidence type="ECO:0000256" key="1">
    <source>
        <dbReference type="ARBA" id="ARBA00004123"/>
    </source>
</evidence>
<dbReference type="InterPro" id="IPR013763">
    <property type="entry name" value="Cyclin-like_dom"/>
</dbReference>
<reference evidence="12 13" key="2">
    <citation type="journal article" date="2013" name="IMA Fungus">
        <title>IMA Genome-F 1: Ceratocystis fimbriata: Draft nuclear genome sequence for the plant pathogen, Ceratocystis fimbriata.</title>
        <authorList>
            <person name="Wilken P.M."/>
            <person name="Steenkamp E.T."/>
            <person name="Wingfield M.J."/>
            <person name="de Beer Z.W."/>
            <person name="Wingfield B.D."/>
        </authorList>
    </citation>
    <scope>NUCLEOTIDE SEQUENCE [LARGE SCALE GENOMIC DNA]</scope>
    <source>
        <strain evidence="12 13">CBS 114723</strain>
    </source>
</reference>
<keyword evidence="3" id="KW-0479">Metal-binding</keyword>
<feature type="domain" description="Cyclin-like" evidence="11">
    <location>
        <begin position="249"/>
        <end position="333"/>
    </location>
</feature>
<dbReference type="InterPro" id="IPR000812">
    <property type="entry name" value="TFIIB"/>
</dbReference>
<feature type="domain" description="Cyclin-like" evidence="11">
    <location>
        <begin position="151"/>
        <end position="233"/>
    </location>
</feature>
<dbReference type="InterPro" id="IPR011665">
    <property type="entry name" value="BRF1_TBP-bd_dom"/>
</dbReference>
<evidence type="ECO:0000256" key="2">
    <source>
        <dbReference type="ARBA" id="ARBA00010857"/>
    </source>
</evidence>
<dbReference type="PRINTS" id="PR00685">
    <property type="entry name" value="TIFACTORIIB"/>
</dbReference>
<feature type="compositionally biased region" description="Pro residues" evidence="10">
    <location>
        <begin position="446"/>
        <end position="457"/>
    </location>
</feature>
<comment type="similarity">
    <text evidence="2">Belongs to the TFIIB family.</text>
</comment>
<dbReference type="CDD" id="cd20554">
    <property type="entry name" value="CYCLIN_TFIIIB90_rpt2"/>
    <property type="match status" value="1"/>
</dbReference>
<dbReference type="PANTHER" id="PTHR11618:SF4">
    <property type="entry name" value="TRANSCRIPTION FACTOR IIIB 90 KDA SUBUNIT"/>
    <property type="match status" value="1"/>
</dbReference>
<feature type="compositionally biased region" description="Polar residues" evidence="10">
    <location>
        <begin position="61"/>
        <end position="72"/>
    </location>
</feature>
<evidence type="ECO:0000256" key="7">
    <source>
        <dbReference type="ARBA" id="ARBA00023159"/>
    </source>
</evidence>
<evidence type="ECO:0000259" key="11">
    <source>
        <dbReference type="SMART" id="SM00385"/>
    </source>
</evidence>
<comment type="caution">
    <text evidence="12">The sequence shown here is derived from an EMBL/GenBank/DDBJ whole genome shotgun (WGS) entry which is preliminary data.</text>
</comment>
<dbReference type="Gene3D" id="1.10.472.10">
    <property type="entry name" value="Cyclin-like"/>
    <property type="match status" value="1"/>
</dbReference>
<keyword evidence="5" id="KW-0862">Zinc</keyword>
<keyword evidence="6" id="KW-0805">Transcription regulation</keyword>
<evidence type="ECO:0000313" key="12">
    <source>
        <dbReference type="EMBL" id="PHH51880.1"/>
    </source>
</evidence>
<dbReference type="FunFam" id="1.10.472.10:FF:000002">
    <property type="entry name" value="Transcription factor IIIB 90 kDa subunit"/>
    <property type="match status" value="1"/>
</dbReference>
<evidence type="ECO:0000256" key="5">
    <source>
        <dbReference type="ARBA" id="ARBA00022833"/>
    </source>
</evidence>
<feature type="compositionally biased region" description="Pro residues" evidence="10">
    <location>
        <begin position="395"/>
        <end position="404"/>
    </location>
</feature>
<name>A0A2C5X1N4_9PEZI</name>
<dbReference type="GO" id="GO:0017025">
    <property type="term" value="F:TBP-class protein binding"/>
    <property type="evidence" value="ECO:0007669"/>
    <property type="project" value="InterPro"/>
</dbReference>
<dbReference type="GO" id="GO:0070897">
    <property type="term" value="P:transcription preinitiation complex assembly"/>
    <property type="evidence" value="ECO:0007669"/>
    <property type="project" value="InterPro"/>
</dbReference>
<dbReference type="Gene3D" id="1.20.5.650">
    <property type="entry name" value="Single helix bin"/>
    <property type="match status" value="1"/>
</dbReference>
<keyword evidence="8" id="KW-0804">Transcription</keyword>
<dbReference type="AlphaFoldDB" id="A0A2C5X1N4"/>
<reference evidence="12 13" key="1">
    <citation type="journal article" date="2013" name="Fungal Biol.">
        <title>Analysis of microsatellite markers in the genome of the plant pathogen Ceratocystis fimbriata.</title>
        <authorList>
            <person name="Simpson M.C."/>
            <person name="Wilken P.M."/>
            <person name="Coetzee M.P."/>
            <person name="Wingfield M.J."/>
            <person name="Wingfield B.D."/>
        </authorList>
    </citation>
    <scope>NUCLEOTIDE SEQUENCE [LARGE SCALE GENOMIC DNA]</scope>
    <source>
        <strain evidence="12 13">CBS 114723</strain>
    </source>
</reference>
<feature type="region of interest" description="Disordered" evidence="10">
    <location>
        <begin position="1"/>
        <end position="27"/>
    </location>
</feature>
<dbReference type="GO" id="GO:0000995">
    <property type="term" value="F:RNA polymerase III general transcription initiation factor activity"/>
    <property type="evidence" value="ECO:0007669"/>
    <property type="project" value="TreeGrafter"/>
</dbReference>
<dbReference type="GO" id="GO:0000126">
    <property type="term" value="C:transcription factor TFIIIB complex"/>
    <property type="evidence" value="ECO:0007669"/>
    <property type="project" value="TreeGrafter"/>
</dbReference>
<dbReference type="Proteomes" id="UP000222788">
    <property type="component" value="Unassembled WGS sequence"/>
</dbReference>
<evidence type="ECO:0000256" key="4">
    <source>
        <dbReference type="ARBA" id="ARBA00022771"/>
    </source>
</evidence>
<sequence>MSSFLTPMKRAPMPGGAAQPIRPRAIQRPNLVRAMRENDERRYAMTTAAAAAAASSAVKPSISTSGRTQCPNKSCPKPDVVEGICRSCGRVVDDSNIVSEVQFGETSSGAAMVQGSFIGPDQGGVRSLGPNFRRVGGTSEDREKTIRDAKMFIAGFAHQLELSESLVNSAVQAFKLASNANFIQGRSLAGVAAVCLYVACRNEPPCKIMLLDLADLVQINVFKLGRTFKAFNKAIPICNGGFDPVYPEDLIYRFATKLEFNTMTSKVAEDAVRLVRRMSRDWMVMGRRPSGICGACLLMAARMNNFRRTVREVVYIVKVTNHTIQNRLEEFKVTESSNMTVEDFLSQDLLESSHDPPSFYKNAAEYQAKLKEKSRKRKRRITEEPGPEQQVLPAPALPPSPPTPSATIPSSSSSNNTPSLSSSTTTAATAATAAAPASFPIDPAMMPNPTPPEPAEQPPRLDADGFAVPQIPTANGDINAMALADPEGEAALSDLARSFGDQPARRTADGSTEQDEDNDDDDNGEGQDGKAPPEDVGLGLTKDGKPRKRAPKSEGAKIPLDPEWEADELDLEAQISEIFNDPHTTEHAKAFETAQKRAQQHSQWALAQEPKKDISMAAEVGEDEFANDPEVSGCLLSEEEVRVKELLWSNHNKDWLRTQQEKVFRLKLAADKPKQTRRRKKRPRMGEGQAEPADTPADAAVSVMKERAISKRINYDAIRSLFDIDEEDTKTGGSSTRPATSYAGSAAGDEEADEDEAEGGAEDGYDDMDGDGPGSPVGSDGYGYGDDDGDDYGYDEE</sequence>
<dbReference type="Pfam" id="PF07741">
    <property type="entry name" value="BRF1"/>
    <property type="match status" value="1"/>
</dbReference>
<comment type="subcellular location">
    <subcellularLocation>
        <location evidence="1">Nucleus</location>
    </subcellularLocation>
</comment>
<dbReference type="InterPro" id="IPR013150">
    <property type="entry name" value="TFIIB_cyclin"/>
</dbReference>
<dbReference type="SUPFAM" id="SSF47954">
    <property type="entry name" value="Cyclin-like"/>
    <property type="match status" value="2"/>
</dbReference>
<evidence type="ECO:0000256" key="6">
    <source>
        <dbReference type="ARBA" id="ARBA00023015"/>
    </source>
</evidence>
<feature type="region of interest" description="Disordered" evidence="10">
    <location>
        <begin position="370"/>
        <end position="569"/>
    </location>
</feature>
<feature type="compositionally biased region" description="Acidic residues" evidence="10">
    <location>
        <begin position="748"/>
        <end position="770"/>
    </location>
</feature>
<organism evidence="12 13">
    <name type="scientific">Ceratocystis fimbriata CBS 114723</name>
    <dbReference type="NCBI Taxonomy" id="1035309"/>
    <lineage>
        <taxon>Eukaryota</taxon>
        <taxon>Fungi</taxon>
        <taxon>Dikarya</taxon>
        <taxon>Ascomycota</taxon>
        <taxon>Pezizomycotina</taxon>
        <taxon>Sordariomycetes</taxon>
        <taxon>Hypocreomycetidae</taxon>
        <taxon>Microascales</taxon>
        <taxon>Ceratocystidaceae</taxon>
        <taxon>Ceratocystis</taxon>
    </lineage>
</organism>
<evidence type="ECO:0000256" key="9">
    <source>
        <dbReference type="ARBA" id="ARBA00023242"/>
    </source>
</evidence>
<gene>
    <name evidence="12" type="primary">brf1</name>
    <name evidence="12" type="ORF">CFIMG_004081RA</name>
</gene>
<dbReference type="STRING" id="1035309.A0A2C5X1N4"/>
<feature type="compositionally biased region" description="Acidic residues" evidence="10">
    <location>
        <begin position="512"/>
        <end position="525"/>
    </location>
</feature>
<feature type="region of interest" description="Disordered" evidence="10">
    <location>
        <begin position="722"/>
        <end position="797"/>
    </location>
</feature>
<evidence type="ECO:0000256" key="3">
    <source>
        <dbReference type="ARBA" id="ARBA00022723"/>
    </source>
</evidence>
<proteinExistence type="inferred from homology"/>
<feature type="region of interest" description="Disordered" evidence="10">
    <location>
        <begin position="666"/>
        <end position="700"/>
    </location>
</feature>
<keyword evidence="13" id="KW-1185">Reference proteome</keyword>
<dbReference type="Pfam" id="PF00382">
    <property type="entry name" value="TFIIB"/>
    <property type="match status" value="2"/>
</dbReference>
<dbReference type="SMART" id="SM00385">
    <property type="entry name" value="CYCLIN"/>
    <property type="match status" value="2"/>
</dbReference>
<feature type="compositionally biased region" description="Low complexity" evidence="10">
    <location>
        <begin position="405"/>
        <end position="445"/>
    </location>
</feature>
<feature type="region of interest" description="Disordered" evidence="10">
    <location>
        <begin position="55"/>
        <end position="76"/>
    </location>
</feature>
<keyword evidence="9" id="KW-0539">Nucleus</keyword>
<dbReference type="PANTHER" id="PTHR11618">
    <property type="entry name" value="TRANSCRIPTION INITIATION FACTOR IIB-RELATED"/>
    <property type="match status" value="1"/>
</dbReference>
<evidence type="ECO:0000256" key="10">
    <source>
        <dbReference type="SAM" id="MobiDB-lite"/>
    </source>
</evidence>